<organism evidence="1 2">
    <name type="scientific">Paenibacillus brevis</name>
    <dbReference type="NCBI Taxonomy" id="2841508"/>
    <lineage>
        <taxon>Bacteria</taxon>
        <taxon>Bacillati</taxon>
        <taxon>Bacillota</taxon>
        <taxon>Bacilli</taxon>
        <taxon>Bacillales</taxon>
        <taxon>Paenibacillaceae</taxon>
        <taxon>Paenibacillus</taxon>
    </lineage>
</organism>
<dbReference type="RefSeq" id="WP_216479220.1">
    <property type="nucleotide sequence ID" value="NZ_JAHLQJ010000010.1"/>
</dbReference>
<dbReference type="Pfam" id="PF19645">
    <property type="entry name" value="DUF6148"/>
    <property type="match status" value="1"/>
</dbReference>
<evidence type="ECO:0000313" key="1">
    <source>
        <dbReference type="EMBL" id="MBU5672634.1"/>
    </source>
</evidence>
<dbReference type="Proteomes" id="UP000743001">
    <property type="component" value="Unassembled WGS sequence"/>
</dbReference>
<protein>
    <submittedName>
        <fullName evidence="1">Uncharacterized protein</fullName>
    </submittedName>
</protein>
<keyword evidence="2" id="KW-1185">Reference proteome</keyword>
<comment type="caution">
    <text evidence="1">The sequence shown here is derived from an EMBL/GenBank/DDBJ whole genome shotgun (WGS) entry which is preliminary data.</text>
</comment>
<dbReference type="EMBL" id="JAHLQJ010000010">
    <property type="protein sequence ID" value="MBU5672634.1"/>
    <property type="molecule type" value="Genomic_DNA"/>
</dbReference>
<proteinExistence type="predicted"/>
<reference evidence="1 2" key="1">
    <citation type="submission" date="2021-06" db="EMBL/GenBank/DDBJ databases">
        <authorList>
            <person name="Sun Q."/>
            <person name="Li D."/>
        </authorList>
    </citation>
    <scope>NUCLEOTIDE SEQUENCE [LARGE SCALE GENOMIC DNA]</scope>
    <source>
        <strain evidence="1 2">MSJ-6</strain>
    </source>
</reference>
<sequence length="77" mass="9024">MPKITLEEARLNYQTWRAAELALATGQSYSIAGRSLTRVDMPTILERIRYWGRIVDELENPGKRRRKKTRAFTPFDI</sequence>
<dbReference type="InterPro" id="IPR046146">
    <property type="entry name" value="DUF6148"/>
</dbReference>
<accession>A0ABS6FRN3</accession>
<name>A0ABS6FRN3_9BACL</name>
<gene>
    <name evidence="1" type="ORF">KQJ23_12430</name>
</gene>
<evidence type="ECO:0000313" key="2">
    <source>
        <dbReference type="Proteomes" id="UP000743001"/>
    </source>
</evidence>